<name>A0ABN9PKU5_9DINO</name>
<feature type="region of interest" description="Disordered" evidence="1">
    <location>
        <begin position="54"/>
        <end position="95"/>
    </location>
</feature>
<organism evidence="2 3">
    <name type="scientific">Prorocentrum cordatum</name>
    <dbReference type="NCBI Taxonomy" id="2364126"/>
    <lineage>
        <taxon>Eukaryota</taxon>
        <taxon>Sar</taxon>
        <taxon>Alveolata</taxon>
        <taxon>Dinophyceae</taxon>
        <taxon>Prorocentrales</taxon>
        <taxon>Prorocentraceae</taxon>
        <taxon>Prorocentrum</taxon>
    </lineage>
</organism>
<feature type="non-terminal residue" evidence="2">
    <location>
        <position position="1"/>
    </location>
</feature>
<evidence type="ECO:0000313" key="2">
    <source>
        <dbReference type="EMBL" id="CAK0793642.1"/>
    </source>
</evidence>
<evidence type="ECO:0000313" key="3">
    <source>
        <dbReference type="Proteomes" id="UP001189429"/>
    </source>
</evidence>
<feature type="non-terminal residue" evidence="2">
    <location>
        <position position="136"/>
    </location>
</feature>
<keyword evidence="3" id="KW-1185">Reference proteome</keyword>
<dbReference type="Proteomes" id="UP001189429">
    <property type="component" value="Unassembled WGS sequence"/>
</dbReference>
<proteinExistence type="predicted"/>
<protein>
    <submittedName>
        <fullName evidence="2">Uncharacterized protein</fullName>
    </submittedName>
</protein>
<gene>
    <name evidence="2" type="ORF">PCOR1329_LOCUS3882</name>
</gene>
<accession>A0ABN9PKU5</accession>
<sequence>ETLKKTASGEGEVNEMGIHHALTSMYNDGGVKDMMRDRGIQDVDGVMSDLGADISSDGHLMNPQKWGLLGPDQTPLGPAPSGNGGAADKDKCAGRNKGTLKEEWEFWESVRLGNWSVTTNGKVDPRLAGRWTRAYQ</sequence>
<dbReference type="EMBL" id="CAUYUJ010001004">
    <property type="protein sequence ID" value="CAK0793642.1"/>
    <property type="molecule type" value="Genomic_DNA"/>
</dbReference>
<reference evidence="2" key="1">
    <citation type="submission" date="2023-10" db="EMBL/GenBank/DDBJ databases">
        <authorList>
            <person name="Chen Y."/>
            <person name="Shah S."/>
            <person name="Dougan E. K."/>
            <person name="Thang M."/>
            <person name="Chan C."/>
        </authorList>
    </citation>
    <scope>NUCLEOTIDE SEQUENCE [LARGE SCALE GENOMIC DNA]</scope>
</reference>
<comment type="caution">
    <text evidence="2">The sequence shown here is derived from an EMBL/GenBank/DDBJ whole genome shotgun (WGS) entry which is preliminary data.</text>
</comment>
<evidence type="ECO:0000256" key="1">
    <source>
        <dbReference type="SAM" id="MobiDB-lite"/>
    </source>
</evidence>